<name>A0A6J6RLK7_9ZZZZ</name>
<dbReference type="EMBL" id="CAFBMM010000001">
    <property type="protein sequence ID" value="CAB4894451.1"/>
    <property type="molecule type" value="Genomic_DNA"/>
</dbReference>
<dbReference type="EMBL" id="CAFBPQ010000001">
    <property type="protein sequence ID" value="CAB5010931.1"/>
    <property type="molecule type" value="Genomic_DNA"/>
</dbReference>
<sequence>MTEAKIGSRLQCQKCTTELIVVKQGEAEIECCGEPMELRT</sequence>
<protein>
    <submittedName>
        <fullName evidence="1">Unannotated protein</fullName>
    </submittedName>
</protein>
<dbReference type="EMBL" id="CAEZYK010000036">
    <property type="protein sequence ID" value="CAB4723045.1"/>
    <property type="molecule type" value="Genomic_DNA"/>
</dbReference>
<dbReference type="EMBL" id="CAFBOF010000001">
    <property type="protein sequence ID" value="CAB4968557.1"/>
    <property type="molecule type" value="Genomic_DNA"/>
</dbReference>
<evidence type="ECO:0000313" key="1">
    <source>
        <dbReference type="EMBL" id="CAB4723045.1"/>
    </source>
</evidence>
<gene>
    <name evidence="1" type="ORF">UFOPK2683_00782</name>
    <name evidence="2" type="ORF">UFOPK3605_00116</name>
    <name evidence="3" type="ORF">UFOPK3897_00120</name>
    <name evidence="4" type="ORF">UFOPK4121_00039</name>
</gene>
<evidence type="ECO:0000313" key="3">
    <source>
        <dbReference type="EMBL" id="CAB4968557.1"/>
    </source>
</evidence>
<proteinExistence type="predicted"/>
<dbReference type="Gene3D" id="2.20.28.100">
    <property type="entry name" value="Desulphoferrodoxin, N-terminal domain"/>
    <property type="match status" value="1"/>
</dbReference>
<dbReference type="SUPFAM" id="SSF57802">
    <property type="entry name" value="Rubredoxin-like"/>
    <property type="match status" value="1"/>
</dbReference>
<evidence type="ECO:0000313" key="2">
    <source>
        <dbReference type="EMBL" id="CAB4894451.1"/>
    </source>
</evidence>
<dbReference type="InterPro" id="IPR038094">
    <property type="entry name" value="Desulfoferrodoxin_N_sf"/>
</dbReference>
<dbReference type="AlphaFoldDB" id="A0A6J6RLK7"/>
<dbReference type="GO" id="GO:0005506">
    <property type="term" value="F:iron ion binding"/>
    <property type="evidence" value="ECO:0007669"/>
    <property type="project" value="InterPro"/>
</dbReference>
<organism evidence="1">
    <name type="scientific">freshwater metagenome</name>
    <dbReference type="NCBI Taxonomy" id="449393"/>
    <lineage>
        <taxon>unclassified sequences</taxon>
        <taxon>metagenomes</taxon>
        <taxon>ecological metagenomes</taxon>
    </lineage>
</organism>
<reference evidence="1" key="1">
    <citation type="submission" date="2020-05" db="EMBL/GenBank/DDBJ databases">
        <authorList>
            <person name="Chiriac C."/>
            <person name="Salcher M."/>
            <person name="Ghai R."/>
            <person name="Kavagutti S V."/>
        </authorList>
    </citation>
    <scope>NUCLEOTIDE SEQUENCE</scope>
</reference>
<evidence type="ECO:0000313" key="4">
    <source>
        <dbReference type="EMBL" id="CAB5010931.1"/>
    </source>
</evidence>
<accession>A0A6J6RLK7</accession>